<accession>A0A085NE47</accession>
<evidence type="ECO:0000313" key="2">
    <source>
        <dbReference type="EMBL" id="KFD67743.1"/>
    </source>
</evidence>
<keyword evidence="3" id="KW-1185">Reference proteome</keyword>
<dbReference type="Proteomes" id="UP000030758">
    <property type="component" value="Unassembled WGS sequence"/>
</dbReference>
<evidence type="ECO:0000313" key="1">
    <source>
        <dbReference type="EMBL" id="KFD51605.1"/>
    </source>
</evidence>
<evidence type="ECO:0000313" key="3">
    <source>
        <dbReference type="Proteomes" id="UP000030764"/>
    </source>
</evidence>
<name>A0A085NE47_9BILA</name>
<organism evidence="2">
    <name type="scientific">Trichuris suis</name>
    <name type="common">pig whipworm</name>
    <dbReference type="NCBI Taxonomy" id="68888"/>
    <lineage>
        <taxon>Eukaryota</taxon>
        <taxon>Metazoa</taxon>
        <taxon>Ecdysozoa</taxon>
        <taxon>Nematoda</taxon>
        <taxon>Enoplea</taxon>
        <taxon>Dorylaimia</taxon>
        <taxon>Trichinellida</taxon>
        <taxon>Trichuridae</taxon>
        <taxon>Trichuris</taxon>
    </lineage>
</organism>
<dbReference type="Proteomes" id="UP000030764">
    <property type="component" value="Unassembled WGS sequence"/>
</dbReference>
<dbReference type="EMBL" id="KL363237">
    <property type="protein sequence ID" value="KFD51605.1"/>
    <property type="molecule type" value="Genomic_DNA"/>
</dbReference>
<proteinExistence type="predicted"/>
<sequence length="88" mass="9335">MGVNEPPIGDGQWSIGHLRCPFGGPALFWCLRPAATNSGRQVLHGVLADPDLFNELKAVAAPWQKPTTAGCLAVSIVAQRDPLTQSTN</sequence>
<dbReference type="AlphaFoldDB" id="A0A085NE47"/>
<protein>
    <submittedName>
        <fullName evidence="2">Uncharacterized protein</fullName>
    </submittedName>
</protein>
<gene>
    <name evidence="1" type="ORF">M513_07484</name>
    <name evidence="2" type="ORF">M514_07484</name>
</gene>
<dbReference type="EMBL" id="KL367511">
    <property type="protein sequence ID" value="KFD67743.1"/>
    <property type="molecule type" value="Genomic_DNA"/>
</dbReference>
<reference evidence="2 3" key="1">
    <citation type="journal article" date="2014" name="Nat. Genet.">
        <title>Genome and transcriptome of the porcine whipworm Trichuris suis.</title>
        <authorList>
            <person name="Jex A.R."/>
            <person name="Nejsum P."/>
            <person name="Schwarz E.M."/>
            <person name="Hu L."/>
            <person name="Young N.D."/>
            <person name="Hall R.S."/>
            <person name="Korhonen P.K."/>
            <person name="Liao S."/>
            <person name="Thamsborg S."/>
            <person name="Xia J."/>
            <person name="Xu P."/>
            <person name="Wang S."/>
            <person name="Scheerlinck J.P."/>
            <person name="Hofmann A."/>
            <person name="Sternberg P.W."/>
            <person name="Wang J."/>
            <person name="Gasser R.B."/>
        </authorList>
    </citation>
    <scope>NUCLEOTIDE SEQUENCE [LARGE SCALE GENOMIC DNA]</scope>
    <source>
        <strain evidence="2">DCEP-RM93F</strain>
        <strain evidence="1">DCEP-RM93M</strain>
    </source>
</reference>